<dbReference type="EMBL" id="HBHX01065694">
    <property type="protein sequence ID" value="CAE0146505.1"/>
    <property type="molecule type" value="Transcribed_RNA"/>
</dbReference>
<feature type="compositionally biased region" description="Polar residues" evidence="1">
    <location>
        <begin position="128"/>
        <end position="141"/>
    </location>
</feature>
<organism evidence="2">
    <name type="scientific">Haptolina ericina</name>
    <dbReference type="NCBI Taxonomy" id="156174"/>
    <lineage>
        <taxon>Eukaryota</taxon>
        <taxon>Haptista</taxon>
        <taxon>Haptophyta</taxon>
        <taxon>Prymnesiophyceae</taxon>
        <taxon>Prymnesiales</taxon>
        <taxon>Prymnesiaceae</taxon>
        <taxon>Haptolina</taxon>
    </lineage>
</organism>
<evidence type="ECO:0000256" key="1">
    <source>
        <dbReference type="SAM" id="MobiDB-lite"/>
    </source>
</evidence>
<protein>
    <submittedName>
        <fullName evidence="2">Uncharacterized protein</fullName>
    </submittedName>
</protein>
<evidence type="ECO:0000313" key="2">
    <source>
        <dbReference type="EMBL" id="CAE0146505.1"/>
    </source>
</evidence>
<reference evidence="2" key="1">
    <citation type="submission" date="2021-01" db="EMBL/GenBank/DDBJ databases">
        <authorList>
            <person name="Corre E."/>
            <person name="Pelletier E."/>
            <person name="Niang G."/>
            <person name="Scheremetjew M."/>
            <person name="Finn R."/>
            <person name="Kale V."/>
            <person name="Holt S."/>
            <person name="Cochrane G."/>
            <person name="Meng A."/>
            <person name="Brown T."/>
            <person name="Cohen L."/>
        </authorList>
    </citation>
    <scope>NUCLEOTIDE SEQUENCE</scope>
    <source>
        <strain evidence="2">CCMP281</strain>
    </source>
</reference>
<gene>
    <name evidence="2" type="ORF">HERI1096_LOCUS36375</name>
</gene>
<sequence length="368" mass="39914">MYDNLNFYAWDGPFLMSSYVSFTRCGFGVNGTNVTGGCVTGGQGAATYWHCPFQGPVFESFASFALPPYEMHKACEENSLCVGFSVNPVGSHGTLYRATPLPNQTLYPATRGYSGTFLKLPTNAHQQTSGSSAAELTSQAAEPQASARDTRASSIPAPPGFIAFAGVDFRSYTTMMIGGPTPSSPWQYNQDAYQQEESIGGVQPRVFVGYGLNASEIAVILAASSKTVNSGLYTYVDQPSRPPDGYPYVPPPSQLDALTWNAWAYREDNNLTMFVNSQVCVPMQGSQCCAAIAGKSCLVHRCAGINTSAPLIQMQSYDLPARIMATACVYHGCHAFMMNAANTKGTMYYWPWNHPNRSVNGYLQSYLE</sequence>
<accession>A0A7S3FFW1</accession>
<name>A0A7S3FFW1_9EUKA</name>
<dbReference type="AlphaFoldDB" id="A0A7S3FFW1"/>
<feature type="region of interest" description="Disordered" evidence="1">
    <location>
        <begin position="128"/>
        <end position="154"/>
    </location>
</feature>
<proteinExistence type="predicted"/>